<name>A0A1R3J7D1_COCAP</name>
<keyword evidence="3" id="KW-1185">Reference proteome</keyword>
<feature type="region of interest" description="Disordered" evidence="1">
    <location>
        <begin position="1"/>
        <end position="52"/>
    </location>
</feature>
<organism evidence="2 3">
    <name type="scientific">Corchorus capsularis</name>
    <name type="common">Jute</name>
    <dbReference type="NCBI Taxonomy" id="210143"/>
    <lineage>
        <taxon>Eukaryota</taxon>
        <taxon>Viridiplantae</taxon>
        <taxon>Streptophyta</taxon>
        <taxon>Embryophyta</taxon>
        <taxon>Tracheophyta</taxon>
        <taxon>Spermatophyta</taxon>
        <taxon>Magnoliopsida</taxon>
        <taxon>eudicotyledons</taxon>
        <taxon>Gunneridae</taxon>
        <taxon>Pentapetalae</taxon>
        <taxon>rosids</taxon>
        <taxon>malvids</taxon>
        <taxon>Malvales</taxon>
        <taxon>Malvaceae</taxon>
        <taxon>Grewioideae</taxon>
        <taxon>Apeibeae</taxon>
        <taxon>Corchorus</taxon>
    </lineage>
</organism>
<dbReference type="Gramene" id="OMO90775">
    <property type="protein sequence ID" value="OMO90775"/>
    <property type="gene ID" value="CCACVL1_07300"/>
</dbReference>
<proteinExistence type="predicted"/>
<gene>
    <name evidence="2" type="ORF">CCACVL1_07300</name>
</gene>
<feature type="compositionally biased region" description="Polar residues" evidence="1">
    <location>
        <begin position="14"/>
        <end position="29"/>
    </location>
</feature>
<dbReference type="Proteomes" id="UP000188268">
    <property type="component" value="Unassembled WGS sequence"/>
</dbReference>
<dbReference type="OrthoDB" id="10533152at2759"/>
<sequence length="52" mass="5928">MGRRGREMHRYELANQTETKTTSKAQQQPPKTPSKAGPHVSLTEITFLPDEF</sequence>
<dbReference type="AlphaFoldDB" id="A0A1R3J7D1"/>
<dbReference type="EMBL" id="AWWV01008408">
    <property type="protein sequence ID" value="OMO90775.1"/>
    <property type="molecule type" value="Genomic_DNA"/>
</dbReference>
<comment type="caution">
    <text evidence="2">The sequence shown here is derived from an EMBL/GenBank/DDBJ whole genome shotgun (WGS) entry which is preliminary data.</text>
</comment>
<evidence type="ECO:0000256" key="1">
    <source>
        <dbReference type="SAM" id="MobiDB-lite"/>
    </source>
</evidence>
<protein>
    <submittedName>
        <fullName evidence="2">Uncharacterized protein</fullName>
    </submittedName>
</protein>
<evidence type="ECO:0000313" key="3">
    <source>
        <dbReference type="Proteomes" id="UP000188268"/>
    </source>
</evidence>
<reference evidence="2 3" key="1">
    <citation type="submission" date="2013-09" db="EMBL/GenBank/DDBJ databases">
        <title>Corchorus capsularis genome sequencing.</title>
        <authorList>
            <person name="Alam M."/>
            <person name="Haque M.S."/>
            <person name="Islam M.S."/>
            <person name="Emdad E.M."/>
            <person name="Islam M.M."/>
            <person name="Ahmed B."/>
            <person name="Halim A."/>
            <person name="Hossen Q.M.M."/>
            <person name="Hossain M.Z."/>
            <person name="Ahmed R."/>
            <person name="Khan M.M."/>
            <person name="Islam R."/>
            <person name="Rashid M.M."/>
            <person name="Khan S.A."/>
            <person name="Rahman M.S."/>
            <person name="Alam M."/>
        </authorList>
    </citation>
    <scope>NUCLEOTIDE SEQUENCE [LARGE SCALE GENOMIC DNA]</scope>
    <source>
        <strain evidence="3">cv. CVL-1</strain>
        <tissue evidence="2">Whole seedling</tissue>
    </source>
</reference>
<accession>A0A1R3J7D1</accession>
<evidence type="ECO:0000313" key="2">
    <source>
        <dbReference type="EMBL" id="OMO90775.1"/>
    </source>
</evidence>
<feature type="compositionally biased region" description="Basic and acidic residues" evidence="1">
    <location>
        <begin position="1"/>
        <end position="12"/>
    </location>
</feature>